<dbReference type="Pfam" id="PF00460">
    <property type="entry name" value="Flg_bb_rod"/>
    <property type="match status" value="1"/>
</dbReference>
<dbReference type="GO" id="GO:0005576">
    <property type="term" value="C:extracellular region"/>
    <property type="evidence" value="ECO:0007669"/>
    <property type="project" value="UniProtKB-SubCell"/>
</dbReference>
<keyword evidence="6 7" id="KW-0975">Bacterial flagellum</keyword>
<dbReference type="RefSeq" id="WP_090944623.1">
    <property type="nucleotide sequence ID" value="NZ_FOTS01000095.1"/>
</dbReference>
<organism evidence="11 12">
    <name type="scientific">Pelosinus propionicus DSM 13327</name>
    <dbReference type="NCBI Taxonomy" id="1123291"/>
    <lineage>
        <taxon>Bacteria</taxon>
        <taxon>Bacillati</taxon>
        <taxon>Bacillota</taxon>
        <taxon>Negativicutes</taxon>
        <taxon>Selenomonadales</taxon>
        <taxon>Sporomusaceae</taxon>
        <taxon>Pelosinus</taxon>
    </lineage>
</organism>
<protein>
    <recommendedName>
        <fullName evidence="4 7">Flagellar hook-associated protein 1</fullName>
        <shortName evidence="7">HAP1</shortName>
    </recommendedName>
</protein>
<dbReference type="AlphaFoldDB" id="A0A1I4QDW5"/>
<evidence type="ECO:0000313" key="11">
    <source>
        <dbReference type="EMBL" id="SFM37986.1"/>
    </source>
</evidence>
<dbReference type="OrthoDB" id="9802553at2"/>
<gene>
    <name evidence="7" type="primary">flgK</name>
    <name evidence="11" type="ORF">SAMN04490355_10956</name>
</gene>
<dbReference type="PANTHER" id="PTHR30033:SF1">
    <property type="entry name" value="FLAGELLAR HOOK-ASSOCIATED PROTEIN 1"/>
    <property type="match status" value="1"/>
</dbReference>
<evidence type="ECO:0000256" key="6">
    <source>
        <dbReference type="ARBA" id="ARBA00023143"/>
    </source>
</evidence>
<evidence type="ECO:0000256" key="1">
    <source>
        <dbReference type="ARBA" id="ARBA00004365"/>
    </source>
</evidence>
<evidence type="ECO:0000256" key="7">
    <source>
        <dbReference type="RuleBase" id="RU362065"/>
    </source>
</evidence>
<dbReference type="PRINTS" id="PR01005">
    <property type="entry name" value="FLGHOOKAP1"/>
</dbReference>
<evidence type="ECO:0000259" key="9">
    <source>
        <dbReference type="Pfam" id="PF06429"/>
    </source>
</evidence>
<dbReference type="InterPro" id="IPR002371">
    <property type="entry name" value="FlgK"/>
</dbReference>
<dbReference type="Pfam" id="PF06429">
    <property type="entry name" value="Flg_bbr_C"/>
    <property type="match status" value="1"/>
</dbReference>
<dbReference type="NCBIfam" id="TIGR02492">
    <property type="entry name" value="flgK_ends"/>
    <property type="match status" value="1"/>
</dbReference>
<dbReference type="GO" id="GO:0044780">
    <property type="term" value="P:bacterial-type flagellum assembly"/>
    <property type="evidence" value="ECO:0007669"/>
    <property type="project" value="InterPro"/>
</dbReference>
<accession>A0A1I4QDW5</accession>
<keyword evidence="12" id="KW-1185">Reference proteome</keyword>
<proteinExistence type="inferred from homology"/>
<keyword evidence="11" id="KW-0969">Cilium</keyword>
<keyword evidence="11" id="KW-0966">Cell projection</keyword>
<comment type="subcellular location">
    <subcellularLocation>
        <location evidence="1 7">Bacterial flagellum</location>
    </subcellularLocation>
    <subcellularLocation>
        <location evidence="2 7">Secreted</location>
    </subcellularLocation>
</comment>
<evidence type="ECO:0000256" key="5">
    <source>
        <dbReference type="ARBA" id="ARBA00022525"/>
    </source>
</evidence>
<name>A0A1I4QDW5_9FIRM</name>
<dbReference type="InterPro" id="IPR053927">
    <property type="entry name" value="FlgK_helical"/>
</dbReference>
<dbReference type="GO" id="GO:0005198">
    <property type="term" value="F:structural molecule activity"/>
    <property type="evidence" value="ECO:0007669"/>
    <property type="project" value="UniProtKB-UniRule"/>
</dbReference>
<dbReference type="EMBL" id="FOTS01000095">
    <property type="protein sequence ID" value="SFM37986.1"/>
    <property type="molecule type" value="Genomic_DNA"/>
</dbReference>
<feature type="domain" description="Flagellar hook-associated protein FlgK helical" evidence="10">
    <location>
        <begin position="99"/>
        <end position="332"/>
    </location>
</feature>
<dbReference type="InterPro" id="IPR010930">
    <property type="entry name" value="Flg_bb/hook_C_dom"/>
</dbReference>
<feature type="domain" description="Flagellar basal-body/hook protein C-terminal" evidence="9">
    <location>
        <begin position="452"/>
        <end position="491"/>
    </location>
</feature>
<evidence type="ECO:0000256" key="3">
    <source>
        <dbReference type="ARBA" id="ARBA00009677"/>
    </source>
</evidence>
<evidence type="ECO:0000259" key="10">
    <source>
        <dbReference type="Pfam" id="PF22638"/>
    </source>
</evidence>
<comment type="similarity">
    <text evidence="3 7">Belongs to the flagella basal body rod proteins family.</text>
</comment>
<keyword evidence="11" id="KW-0282">Flagellum</keyword>
<dbReference type="Proteomes" id="UP000199520">
    <property type="component" value="Unassembled WGS sequence"/>
</dbReference>
<dbReference type="SUPFAM" id="SSF64518">
    <property type="entry name" value="Phase 1 flagellin"/>
    <property type="match status" value="1"/>
</dbReference>
<evidence type="ECO:0000256" key="2">
    <source>
        <dbReference type="ARBA" id="ARBA00004613"/>
    </source>
</evidence>
<sequence length="492" mass="52678">MASTFGGLNIMTLGMTAQQLSQNTTGHNVANASTTGYSRQTVNLITTTPQQIYTANGMSMAGTGVTTASITRARDFLVDTQYWQKNSTKNYWSTQSDVLSKVQEIFNDTENTGIQNSMELFQTALGNLATYPGVTSTRTSVREAAGALVQTLKTSGDNLISQANDVSKRIDTQISQVNSCSKQIAALNKQIVSQEATGATANDLRDQRDKLVDELSALTQVNVSEEKSGAYTVIIAGGISLVQGEHATELTVEHEKNSPYGYDSTKVTALNGTINVNFKDGSIASLINLRDSTINGYLADLDVMAQSLMQDFNTLHKQGKTYDLTTPADNFFGVTGVDYTDPAEDPTKQASPTSWLSQLKVNDDFYTKDGSNLIAASGASAVGTANGDNATILKNWLVKDPSTTTGVLGSGSLFSFYSSIVSTVGVQSQQAENVMTNQTVIFDAVATTRESVSGVSMDEELSNMIKFQQAYGACAKMLATMDAMLDSLINIR</sequence>
<keyword evidence="5 7" id="KW-0964">Secreted</keyword>
<dbReference type="STRING" id="1123291.SAMN04490355_10956"/>
<evidence type="ECO:0000259" key="8">
    <source>
        <dbReference type="Pfam" id="PF00460"/>
    </source>
</evidence>
<dbReference type="Pfam" id="PF22638">
    <property type="entry name" value="FlgK_D1"/>
    <property type="match status" value="1"/>
</dbReference>
<dbReference type="PANTHER" id="PTHR30033">
    <property type="entry name" value="FLAGELLAR HOOK-ASSOCIATED PROTEIN 1"/>
    <property type="match status" value="1"/>
</dbReference>
<evidence type="ECO:0000256" key="4">
    <source>
        <dbReference type="ARBA" id="ARBA00016244"/>
    </source>
</evidence>
<feature type="domain" description="Flagellar basal body rod protein N-terminal" evidence="8">
    <location>
        <begin position="14"/>
        <end position="37"/>
    </location>
</feature>
<reference evidence="12" key="1">
    <citation type="submission" date="2016-10" db="EMBL/GenBank/DDBJ databases">
        <authorList>
            <person name="Varghese N."/>
            <person name="Submissions S."/>
        </authorList>
    </citation>
    <scope>NUCLEOTIDE SEQUENCE [LARGE SCALE GENOMIC DNA]</scope>
    <source>
        <strain evidence="12">DSM 13327</strain>
    </source>
</reference>
<dbReference type="InterPro" id="IPR001444">
    <property type="entry name" value="Flag_bb_rod_N"/>
</dbReference>
<dbReference type="GO" id="GO:0009424">
    <property type="term" value="C:bacterial-type flagellum hook"/>
    <property type="evidence" value="ECO:0007669"/>
    <property type="project" value="UniProtKB-UniRule"/>
</dbReference>
<evidence type="ECO:0000313" key="12">
    <source>
        <dbReference type="Proteomes" id="UP000199520"/>
    </source>
</evidence>